<organism evidence="2 3">
    <name type="scientific">Pleuronectes platessa</name>
    <name type="common">European plaice</name>
    <dbReference type="NCBI Taxonomy" id="8262"/>
    <lineage>
        <taxon>Eukaryota</taxon>
        <taxon>Metazoa</taxon>
        <taxon>Chordata</taxon>
        <taxon>Craniata</taxon>
        <taxon>Vertebrata</taxon>
        <taxon>Euteleostomi</taxon>
        <taxon>Actinopterygii</taxon>
        <taxon>Neopterygii</taxon>
        <taxon>Teleostei</taxon>
        <taxon>Neoteleostei</taxon>
        <taxon>Acanthomorphata</taxon>
        <taxon>Carangaria</taxon>
        <taxon>Pleuronectiformes</taxon>
        <taxon>Pleuronectoidei</taxon>
        <taxon>Pleuronectidae</taxon>
        <taxon>Pleuronectes</taxon>
    </lineage>
</organism>
<name>A0A9N7V1N1_PLEPL</name>
<reference evidence="2" key="1">
    <citation type="submission" date="2020-03" db="EMBL/GenBank/DDBJ databases">
        <authorList>
            <person name="Weist P."/>
        </authorList>
    </citation>
    <scope>NUCLEOTIDE SEQUENCE</scope>
</reference>
<accession>A0A9N7V1N1</accession>
<evidence type="ECO:0000313" key="3">
    <source>
        <dbReference type="Proteomes" id="UP001153269"/>
    </source>
</evidence>
<dbReference type="AlphaFoldDB" id="A0A9N7V1N1"/>
<proteinExistence type="predicted"/>
<dbReference type="Proteomes" id="UP001153269">
    <property type="component" value="Unassembled WGS sequence"/>
</dbReference>
<gene>
    <name evidence="2" type="ORF">PLEPLA_LOCUS28878</name>
</gene>
<protein>
    <submittedName>
        <fullName evidence="2">Uncharacterized protein</fullName>
    </submittedName>
</protein>
<comment type="caution">
    <text evidence="2">The sequence shown here is derived from an EMBL/GenBank/DDBJ whole genome shotgun (WGS) entry which is preliminary data.</text>
</comment>
<sequence>MSLISGGVPALVNHRGFLAGAGDTWSSPSSLWRPVSSRPYKTLIQTSLIQSRLGPENAFSHLPGHLWMSFKGVGKWRSRKVGPCVAHRYLASSHVLAQASGDERKWLHNNEREAGRRQIPSARWTVSAEGRLIPPLLLSSNNNGPVTRSLIQDTLNSSAQRVNTRRTDRRQTSSLTLSEVSAPDKLIGPVEASGLSEKHNGPRFTRRPVSSGDYQAGGCREAGHEGNSLPGPIRTRSH</sequence>
<evidence type="ECO:0000256" key="1">
    <source>
        <dbReference type="SAM" id="MobiDB-lite"/>
    </source>
</evidence>
<dbReference type="EMBL" id="CADEAL010002558">
    <property type="protein sequence ID" value="CAB1441092.1"/>
    <property type="molecule type" value="Genomic_DNA"/>
</dbReference>
<feature type="region of interest" description="Disordered" evidence="1">
    <location>
        <begin position="157"/>
        <end position="238"/>
    </location>
</feature>
<keyword evidence="3" id="KW-1185">Reference proteome</keyword>
<evidence type="ECO:0000313" key="2">
    <source>
        <dbReference type="EMBL" id="CAB1441092.1"/>
    </source>
</evidence>